<proteinExistence type="predicted"/>
<evidence type="ECO:0000259" key="5">
    <source>
        <dbReference type="PROSITE" id="PS50123"/>
    </source>
</evidence>
<dbReference type="AlphaFoldDB" id="A0A4Q2TRK1"/>
<dbReference type="EMBL" id="SDVB01000106">
    <property type="protein sequence ID" value="RYC23153.1"/>
    <property type="molecule type" value="Genomic_DNA"/>
</dbReference>
<dbReference type="Proteomes" id="UP000291088">
    <property type="component" value="Unassembled WGS sequence"/>
</dbReference>
<dbReference type="InterPro" id="IPR050903">
    <property type="entry name" value="Bact_Chemotaxis_MeTrfase"/>
</dbReference>
<dbReference type="SMART" id="SM00138">
    <property type="entry name" value="MeTrc"/>
    <property type="match status" value="1"/>
</dbReference>
<dbReference type="SUPFAM" id="SSF53335">
    <property type="entry name" value="S-adenosyl-L-methionine-dependent methyltransferases"/>
    <property type="match status" value="1"/>
</dbReference>
<evidence type="ECO:0000256" key="1">
    <source>
        <dbReference type="ARBA" id="ARBA00022603"/>
    </source>
</evidence>
<dbReference type="PROSITE" id="PS50123">
    <property type="entry name" value="CHER"/>
    <property type="match status" value="1"/>
</dbReference>
<sequence>MTGTEVSIDIGQLAERVAADVGLRFSEPRRGQITSAVRRVMAAHQVGADSLLQRLNWDEDLVRDIVSALAVGETHFFRGAEQLAFIRDQILPEIRRKRSGTPIRICSIGCSTGEEPYSLAILCAEAGLSGEVRITGVDVRRNALARARLGDYDAWSLRNLAPAIRQRYFTSSGRGFRLRRSLVAQVRFHLLDVAMQDVAWPDAQDGYDLVLCRNVLVYYEQASVSRIGRHLFECLSEGGWLITAPVDPLLSRIAPFATMTTEAGIAYRRLPTLEPMSRPGTGATHEAKPESTRSVGSKGCGFLPGEASA</sequence>
<dbReference type="RefSeq" id="WP_129330690.1">
    <property type="nucleotide sequence ID" value="NZ_SDVB01000106.1"/>
</dbReference>
<keyword evidence="3" id="KW-0949">S-adenosyl-L-methionine</keyword>
<dbReference type="InterPro" id="IPR029063">
    <property type="entry name" value="SAM-dependent_MTases_sf"/>
</dbReference>
<organism evidence="6 7">
    <name type="scientific">Ciceribacter ferrooxidans</name>
    <dbReference type="NCBI Taxonomy" id="2509717"/>
    <lineage>
        <taxon>Bacteria</taxon>
        <taxon>Pseudomonadati</taxon>
        <taxon>Pseudomonadota</taxon>
        <taxon>Alphaproteobacteria</taxon>
        <taxon>Hyphomicrobiales</taxon>
        <taxon>Rhizobiaceae</taxon>
        <taxon>Ciceribacter</taxon>
    </lineage>
</organism>
<feature type="region of interest" description="Disordered" evidence="4">
    <location>
        <begin position="274"/>
        <end position="309"/>
    </location>
</feature>
<keyword evidence="7" id="KW-1185">Reference proteome</keyword>
<dbReference type="Gene3D" id="3.40.50.150">
    <property type="entry name" value="Vaccinia Virus protein VP39"/>
    <property type="match status" value="1"/>
</dbReference>
<evidence type="ECO:0000256" key="2">
    <source>
        <dbReference type="ARBA" id="ARBA00022679"/>
    </source>
</evidence>
<evidence type="ECO:0000256" key="3">
    <source>
        <dbReference type="ARBA" id="ARBA00022691"/>
    </source>
</evidence>
<name>A0A4Q2TRK1_9HYPH</name>
<evidence type="ECO:0000313" key="6">
    <source>
        <dbReference type="EMBL" id="RYC23153.1"/>
    </source>
</evidence>
<dbReference type="InterPro" id="IPR000780">
    <property type="entry name" value="CheR_MeTrfase"/>
</dbReference>
<evidence type="ECO:0000256" key="4">
    <source>
        <dbReference type="SAM" id="MobiDB-lite"/>
    </source>
</evidence>
<dbReference type="OrthoDB" id="9816309at2"/>
<dbReference type="PANTHER" id="PTHR24422">
    <property type="entry name" value="CHEMOTAXIS PROTEIN METHYLTRANSFERASE"/>
    <property type="match status" value="1"/>
</dbReference>
<dbReference type="GO" id="GO:0008757">
    <property type="term" value="F:S-adenosylmethionine-dependent methyltransferase activity"/>
    <property type="evidence" value="ECO:0007669"/>
    <property type="project" value="InterPro"/>
</dbReference>
<protein>
    <submittedName>
        <fullName evidence="6">Protein-glutamate O-methyltransferase CheR</fullName>
    </submittedName>
</protein>
<evidence type="ECO:0000313" key="7">
    <source>
        <dbReference type="Proteomes" id="UP000291088"/>
    </source>
</evidence>
<accession>A0A4Q2TRK1</accession>
<comment type="caution">
    <text evidence="6">The sequence shown here is derived from an EMBL/GenBank/DDBJ whole genome shotgun (WGS) entry which is preliminary data.</text>
</comment>
<keyword evidence="1 6" id="KW-0489">Methyltransferase</keyword>
<dbReference type="PANTHER" id="PTHR24422:SF19">
    <property type="entry name" value="CHEMOTAXIS PROTEIN METHYLTRANSFERASE"/>
    <property type="match status" value="1"/>
</dbReference>
<reference evidence="6 7" key="1">
    <citation type="submission" date="2019-01" db="EMBL/GenBank/DDBJ databases">
        <authorList>
            <person name="Deng T."/>
        </authorList>
    </citation>
    <scope>NUCLEOTIDE SEQUENCE [LARGE SCALE GENOMIC DNA]</scope>
    <source>
        <strain evidence="6 7">F8825</strain>
    </source>
</reference>
<gene>
    <name evidence="6" type="ORF">EUU22_03365</name>
</gene>
<dbReference type="PRINTS" id="PR00996">
    <property type="entry name" value="CHERMTFRASE"/>
</dbReference>
<dbReference type="InterPro" id="IPR022642">
    <property type="entry name" value="CheR_C"/>
</dbReference>
<keyword evidence="2 6" id="KW-0808">Transferase</keyword>
<dbReference type="GO" id="GO:0032259">
    <property type="term" value="P:methylation"/>
    <property type="evidence" value="ECO:0007669"/>
    <property type="project" value="UniProtKB-KW"/>
</dbReference>
<dbReference type="Pfam" id="PF01739">
    <property type="entry name" value="CheR"/>
    <property type="match status" value="1"/>
</dbReference>
<feature type="domain" description="CheR-type methyltransferase" evidence="5">
    <location>
        <begin position="9"/>
        <end position="272"/>
    </location>
</feature>